<feature type="region of interest" description="Disordered" evidence="4">
    <location>
        <begin position="15"/>
        <end position="38"/>
    </location>
</feature>
<dbReference type="Gene3D" id="3.30.450.90">
    <property type="match status" value="1"/>
</dbReference>
<evidence type="ECO:0000313" key="6">
    <source>
        <dbReference type="EMBL" id="PTH79159.1"/>
    </source>
</evidence>
<evidence type="ECO:0000313" key="7">
    <source>
        <dbReference type="Proteomes" id="UP000241986"/>
    </source>
</evidence>
<dbReference type="EMBL" id="PZKL01000045">
    <property type="protein sequence ID" value="PTH79159.1"/>
    <property type="molecule type" value="Genomic_DNA"/>
</dbReference>
<dbReference type="Gene3D" id="3.40.50.300">
    <property type="entry name" value="P-loop containing nucleotide triphosphate hydrolases"/>
    <property type="match status" value="1"/>
</dbReference>
<comment type="similarity">
    <text evidence="1">Belongs to the GSP E family.</text>
</comment>
<evidence type="ECO:0000256" key="4">
    <source>
        <dbReference type="SAM" id="MobiDB-lite"/>
    </source>
</evidence>
<name>A0A2T4MX37_AERVE</name>
<evidence type="ECO:0000256" key="2">
    <source>
        <dbReference type="ARBA" id="ARBA00022741"/>
    </source>
</evidence>
<gene>
    <name evidence="6" type="ORF">DAA48_22270</name>
</gene>
<evidence type="ECO:0000259" key="5">
    <source>
        <dbReference type="PROSITE" id="PS00662"/>
    </source>
</evidence>
<evidence type="ECO:0000256" key="3">
    <source>
        <dbReference type="ARBA" id="ARBA00022840"/>
    </source>
</evidence>
<proteinExistence type="inferred from homology"/>
<reference evidence="6 7" key="1">
    <citation type="submission" date="2018-03" db="EMBL/GenBank/DDBJ databases">
        <title>Aeromonas veronii whole genome sequencing and analysis.</title>
        <authorList>
            <person name="Xie H."/>
            <person name="Liu T."/>
            <person name="Wang K."/>
        </authorList>
    </citation>
    <scope>NUCLEOTIDE SEQUENCE [LARGE SCALE GENOMIC DNA]</scope>
    <source>
        <strain evidence="6 7">XH.VA.1</strain>
    </source>
</reference>
<keyword evidence="3" id="KW-0067">ATP-binding</keyword>
<dbReference type="PANTHER" id="PTHR30258">
    <property type="entry name" value="TYPE II SECRETION SYSTEM PROTEIN GSPE-RELATED"/>
    <property type="match status" value="1"/>
</dbReference>
<sequence>MTLLNWIFNRKNPAQKKNTGATKRNSNKAKAVESGDGLKSERTAVARRVARVTHDESNTIRRLDQVPAYEMALSRENGEVTIAPQVRRDYIVLLSKKESGKVIIITSIEKSESSSGIDHIFLDIKQKCSLKGYKDVEKMYAPRQIIALIYENLVSNGSNDQEIKDAESLQADFDRLLADALVNNVSDIHIEVRRSNAVVRYRINGSLRVINDWPVSYARNLAVVVYQVIAEEKEVTFIESNQQSAIIDRELIVDNKKQRVRVRLNTLPAYPDGFDMVMRLLRMGVSTKKATLNSLGYNDSQLKDINTAVSKPVGAIVIAGTTGSGKSTSLSTMISRKIEHHSDESGCRIKVITVEDPPENEIKNSTQVPVVRTRNGKNGKNPFAEAMKAALRSDPDIIMVGEVRDEDSTELLVHTVQSGHQAYTTIHTSSAIGIVSRLRGMGIKNDVLGSTDFFSGLIYQGLLPVTCKECGMTLDEFKEKNEDNSDSQELCERINRVATSYDREKIRFIRHEGCDHCVGGITGRTVVAEVVIPDKKMKMFFSEGKDTLALEYFIKNGGKTILSHGIDKMNNGLCDPREVEYKLGRLDDILKEREYTHNTNKGGESQAGGSTPVNIPVDLDSLELESSLLSGKKASDSEGVVHKVNFGATQDRDRSAEIENKQEESTGNNEEQ</sequence>
<accession>A0A2T4MX37</accession>
<keyword evidence="2" id="KW-0547">Nucleotide-binding</keyword>
<dbReference type="Proteomes" id="UP000241986">
    <property type="component" value="Unassembled WGS sequence"/>
</dbReference>
<evidence type="ECO:0000256" key="1">
    <source>
        <dbReference type="ARBA" id="ARBA00006611"/>
    </source>
</evidence>
<feature type="compositionally biased region" description="Basic and acidic residues" evidence="4">
    <location>
        <begin position="650"/>
        <end position="664"/>
    </location>
</feature>
<dbReference type="GO" id="GO:0005524">
    <property type="term" value="F:ATP binding"/>
    <property type="evidence" value="ECO:0007669"/>
    <property type="project" value="UniProtKB-KW"/>
</dbReference>
<comment type="caution">
    <text evidence="6">The sequence shown here is derived from an EMBL/GenBank/DDBJ whole genome shotgun (WGS) entry which is preliminary data.</text>
</comment>
<organism evidence="6 7">
    <name type="scientific">Aeromonas veronii</name>
    <dbReference type="NCBI Taxonomy" id="654"/>
    <lineage>
        <taxon>Bacteria</taxon>
        <taxon>Pseudomonadati</taxon>
        <taxon>Pseudomonadota</taxon>
        <taxon>Gammaproteobacteria</taxon>
        <taxon>Aeromonadales</taxon>
        <taxon>Aeromonadaceae</taxon>
        <taxon>Aeromonas</taxon>
    </lineage>
</organism>
<feature type="region of interest" description="Disordered" evidence="4">
    <location>
        <begin position="630"/>
        <end position="672"/>
    </location>
</feature>
<dbReference type="AlphaFoldDB" id="A0A2T4MX37"/>
<dbReference type="RefSeq" id="WP_107684792.1">
    <property type="nucleotide sequence ID" value="NZ_PZKL01000045.1"/>
</dbReference>
<dbReference type="PANTHER" id="PTHR30258:SF1">
    <property type="entry name" value="PROTEIN TRANSPORT PROTEIN HOFB HOMOLOG"/>
    <property type="match status" value="1"/>
</dbReference>
<feature type="compositionally biased region" description="Polar residues" evidence="4">
    <location>
        <begin position="15"/>
        <end position="24"/>
    </location>
</feature>
<dbReference type="InterPro" id="IPR027417">
    <property type="entry name" value="P-loop_NTPase"/>
</dbReference>
<feature type="domain" description="Bacterial type II secretion system protein E" evidence="5">
    <location>
        <begin position="391"/>
        <end position="405"/>
    </location>
</feature>
<dbReference type="GO" id="GO:0005886">
    <property type="term" value="C:plasma membrane"/>
    <property type="evidence" value="ECO:0007669"/>
    <property type="project" value="TreeGrafter"/>
</dbReference>
<dbReference type="GO" id="GO:0016887">
    <property type="term" value="F:ATP hydrolysis activity"/>
    <property type="evidence" value="ECO:0007669"/>
    <property type="project" value="TreeGrafter"/>
</dbReference>
<dbReference type="PROSITE" id="PS00662">
    <property type="entry name" value="T2SP_E"/>
    <property type="match status" value="1"/>
</dbReference>
<dbReference type="InterPro" id="IPR001482">
    <property type="entry name" value="T2SS/T4SS_dom"/>
</dbReference>
<dbReference type="SUPFAM" id="SSF52540">
    <property type="entry name" value="P-loop containing nucleoside triphosphate hydrolases"/>
    <property type="match status" value="1"/>
</dbReference>
<protein>
    <recommendedName>
        <fullName evidence="5">Bacterial type II secretion system protein E domain-containing protein</fullName>
    </recommendedName>
</protein>
<dbReference type="Pfam" id="PF00437">
    <property type="entry name" value="T2SSE"/>
    <property type="match status" value="1"/>
</dbReference>